<comment type="function">
    <text evidence="10">ATP-dependent RNA helicase which is a subunit of the eIF4F complex involved in cap recognition and is required for mRNA binding to ribosome. In the current model of translation initiation, eIF4A unwinds RNA secondary structures in the 5'-UTR of mRNAs which is necessary to allow efficient binding of the small ribosomal subunit, and subsequent scanning for the initiator codon.</text>
</comment>
<comment type="subunit">
    <text evidence="11">eIF4F is a multi-subunit complex, the composition of which varies with external and internal environmental conditions. It is composed of at least EIF4A, EIF4E and EIF4G.</text>
</comment>
<dbReference type="PANTHER" id="PTHR24031">
    <property type="entry name" value="RNA HELICASE"/>
    <property type="match status" value="1"/>
</dbReference>
<evidence type="ECO:0000256" key="13">
    <source>
        <dbReference type="PROSITE-ProRule" id="PRU00552"/>
    </source>
</evidence>
<dbReference type="PROSITE" id="PS51192">
    <property type="entry name" value="HELICASE_ATP_BIND_1"/>
    <property type="match status" value="1"/>
</dbReference>
<evidence type="ECO:0000256" key="10">
    <source>
        <dbReference type="ARBA" id="ARBA00024769"/>
    </source>
</evidence>
<comment type="caution">
    <text evidence="20">The sequence shown here is derived from an EMBL/GenBank/DDBJ whole genome shotgun (WGS) entry which is preliminary data.</text>
</comment>
<dbReference type="SMART" id="SM01178">
    <property type="entry name" value="DUF4217"/>
    <property type="match status" value="1"/>
</dbReference>
<evidence type="ECO:0000259" key="19">
    <source>
        <dbReference type="PROSITE" id="PS51195"/>
    </source>
</evidence>
<dbReference type="GO" id="GO:0003723">
    <property type="term" value="F:RNA binding"/>
    <property type="evidence" value="ECO:0007669"/>
    <property type="project" value="UniProtKB-UniRule"/>
</dbReference>
<dbReference type="CDD" id="cd18787">
    <property type="entry name" value="SF2_C_DEAD"/>
    <property type="match status" value="1"/>
</dbReference>
<evidence type="ECO:0000256" key="2">
    <source>
        <dbReference type="ARBA" id="ARBA00022741"/>
    </source>
</evidence>
<feature type="short sequence motif" description="Q motif" evidence="13">
    <location>
        <begin position="97"/>
        <end position="125"/>
    </location>
</feature>
<dbReference type="GO" id="GO:0016787">
    <property type="term" value="F:hydrolase activity"/>
    <property type="evidence" value="ECO:0007669"/>
    <property type="project" value="UniProtKB-KW"/>
</dbReference>
<gene>
    <name evidence="20" type="ORF">AKO1_005128</name>
</gene>
<keyword evidence="3 14" id="KW-0378">Hydrolase</keyword>
<dbReference type="InterPro" id="IPR000629">
    <property type="entry name" value="RNA-helicase_DEAD-box_CS"/>
</dbReference>
<feature type="domain" description="Helicase ATP-binding" evidence="17">
    <location>
        <begin position="128"/>
        <end position="304"/>
    </location>
</feature>
<accession>A0AAW2Z6E9</accession>
<comment type="similarity">
    <text evidence="8">Belongs to the DEAD box helicase family. eIF4A subfamily.</text>
</comment>
<dbReference type="SMART" id="SM00490">
    <property type="entry name" value="HELICc"/>
    <property type="match status" value="1"/>
</dbReference>
<comment type="function">
    <text evidence="15">RNA helicase.</text>
</comment>
<dbReference type="PROSITE" id="PS51195">
    <property type="entry name" value="Q_MOTIF"/>
    <property type="match status" value="1"/>
</dbReference>
<evidence type="ECO:0000256" key="3">
    <source>
        <dbReference type="ARBA" id="ARBA00022801"/>
    </source>
</evidence>
<dbReference type="EC" id="3.6.4.13" evidence="15"/>
<name>A0AAW2Z6E9_9EUKA</name>
<dbReference type="Pfam" id="PF00270">
    <property type="entry name" value="DEAD"/>
    <property type="match status" value="1"/>
</dbReference>
<keyword evidence="1" id="KW-0396">Initiation factor</keyword>
<dbReference type="AlphaFoldDB" id="A0AAW2Z6E9"/>
<feature type="compositionally biased region" description="Acidic residues" evidence="16">
    <location>
        <begin position="32"/>
        <end position="63"/>
    </location>
</feature>
<dbReference type="PROSITE" id="PS00039">
    <property type="entry name" value="DEAD_ATP_HELICASE"/>
    <property type="match status" value="1"/>
</dbReference>
<evidence type="ECO:0000256" key="7">
    <source>
        <dbReference type="ARBA" id="ARBA00022917"/>
    </source>
</evidence>
<dbReference type="CDD" id="cd17942">
    <property type="entry name" value="DEADc_DDX18"/>
    <property type="match status" value="1"/>
</dbReference>
<feature type="domain" description="DEAD-box RNA helicase Q" evidence="19">
    <location>
        <begin position="97"/>
        <end position="125"/>
    </location>
</feature>
<evidence type="ECO:0000256" key="15">
    <source>
        <dbReference type="RuleBase" id="RU365068"/>
    </source>
</evidence>
<comment type="catalytic activity">
    <reaction evidence="12 15">
        <text>ATP + H2O = ADP + phosphate + H(+)</text>
        <dbReference type="Rhea" id="RHEA:13065"/>
        <dbReference type="ChEBI" id="CHEBI:15377"/>
        <dbReference type="ChEBI" id="CHEBI:15378"/>
        <dbReference type="ChEBI" id="CHEBI:30616"/>
        <dbReference type="ChEBI" id="CHEBI:43474"/>
        <dbReference type="ChEBI" id="CHEBI:456216"/>
        <dbReference type="EC" id="3.6.4.13"/>
    </reaction>
</comment>
<evidence type="ECO:0000256" key="4">
    <source>
        <dbReference type="ARBA" id="ARBA00022806"/>
    </source>
</evidence>
<dbReference type="SMART" id="SM00487">
    <property type="entry name" value="DEXDc"/>
    <property type="match status" value="1"/>
</dbReference>
<dbReference type="Proteomes" id="UP001431209">
    <property type="component" value="Unassembled WGS sequence"/>
</dbReference>
<organism evidence="20 21">
    <name type="scientific">Acrasis kona</name>
    <dbReference type="NCBI Taxonomy" id="1008807"/>
    <lineage>
        <taxon>Eukaryota</taxon>
        <taxon>Discoba</taxon>
        <taxon>Heterolobosea</taxon>
        <taxon>Tetramitia</taxon>
        <taxon>Eutetramitia</taxon>
        <taxon>Acrasidae</taxon>
        <taxon>Acrasis</taxon>
    </lineage>
</organism>
<dbReference type="SUPFAM" id="SSF52540">
    <property type="entry name" value="P-loop containing nucleoside triphosphate hydrolases"/>
    <property type="match status" value="1"/>
</dbReference>
<evidence type="ECO:0000256" key="11">
    <source>
        <dbReference type="ARBA" id="ARBA00025917"/>
    </source>
</evidence>
<dbReference type="FunFam" id="3.40.50.300:FF:000379">
    <property type="entry name" value="RNA helicase"/>
    <property type="match status" value="1"/>
</dbReference>
<feature type="region of interest" description="Disordered" evidence="16">
    <location>
        <begin position="1"/>
        <end position="88"/>
    </location>
</feature>
<evidence type="ECO:0000256" key="5">
    <source>
        <dbReference type="ARBA" id="ARBA00022840"/>
    </source>
</evidence>
<evidence type="ECO:0000256" key="1">
    <source>
        <dbReference type="ARBA" id="ARBA00022540"/>
    </source>
</evidence>
<feature type="domain" description="Helicase C-terminal" evidence="18">
    <location>
        <begin position="327"/>
        <end position="496"/>
    </location>
</feature>
<keyword evidence="4 14" id="KW-0347">Helicase</keyword>
<reference evidence="20 21" key="1">
    <citation type="submission" date="2024-03" db="EMBL/GenBank/DDBJ databases">
        <title>The Acrasis kona genome and developmental transcriptomes reveal deep origins of eukaryotic multicellular pathways.</title>
        <authorList>
            <person name="Sheikh S."/>
            <person name="Fu C.-J."/>
            <person name="Brown M.W."/>
            <person name="Baldauf S.L."/>
        </authorList>
    </citation>
    <scope>NUCLEOTIDE SEQUENCE [LARGE SCALE GENOMIC DNA]</scope>
    <source>
        <strain evidence="20 21">ATCC MYA-3509</strain>
    </source>
</reference>
<comment type="similarity">
    <text evidence="9">Belongs to the DEAD box helicase family. DDX18/HAS1 subfamily.</text>
</comment>
<protein>
    <recommendedName>
        <fullName evidence="15">ATP-dependent RNA helicase</fullName>
        <ecNumber evidence="15">3.6.4.13</ecNumber>
    </recommendedName>
</protein>
<evidence type="ECO:0000259" key="17">
    <source>
        <dbReference type="PROSITE" id="PS51192"/>
    </source>
</evidence>
<evidence type="ECO:0000256" key="14">
    <source>
        <dbReference type="RuleBase" id="RU000492"/>
    </source>
</evidence>
<comment type="domain">
    <text evidence="15">The Q motif is unique to and characteristic of the DEAD box family of RNA helicases and controls ATP binding and hydrolysis.</text>
</comment>
<evidence type="ECO:0000313" key="20">
    <source>
        <dbReference type="EMBL" id="KAL0484484.1"/>
    </source>
</evidence>
<dbReference type="GO" id="GO:0003743">
    <property type="term" value="F:translation initiation factor activity"/>
    <property type="evidence" value="ECO:0007669"/>
    <property type="project" value="UniProtKB-KW"/>
</dbReference>
<dbReference type="EMBL" id="JAOPGA020001048">
    <property type="protein sequence ID" value="KAL0484484.1"/>
    <property type="molecule type" value="Genomic_DNA"/>
</dbReference>
<keyword evidence="7" id="KW-0648">Protein biosynthesis</keyword>
<dbReference type="Gene3D" id="3.40.50.300">
    <property type="entry name" value="P-loop containing nucleotide triphosphate hydrolases"/>
    <property type="match status" value="2"/>
</dbReference>
<dbReference type="InterPro" id="IPR044773">
    <property type="entry name" value="DDX18/Has1_DEADc"/>
</dbReference>
<keyword evidence="21" id="KW-1185">Reference proteome</keyword>
<dbReference type="InterPro" id="IPR011545">
    <property type="entry name" value="DEAD/DEAH_box_helicase_dom"/>
</dbReference>
<keyword evidence="6 15" id="KW-0694">RNA-binding</keyword>
<evidence type="ECO:0000256" key="8">
    <source>
        <dbReference type="ARBA" id="ARBA00024352"/>
    </source>
</evidence>
<dbReference type="InterPro" id="IPR027417">
    <property type="entry name" value="P-loop_NTPase"/>
</dbReference>
<sequence>MGVTKTETLKKQLKQLKKRVKQSKSYKPAEPPVDEEEVVEQDVEEESESEEQDETTESNDDEQSDKQETQAQAADEQPDQLWNPEDVKTKDGWLTDIPYSKLKVNERLQKAIEESGFKTMTEIQAKSIPPLLAGKDLLAQAKTGSGKTLAFLIPCIELLYRAQFKPRNGTGVLIISPTRELAIQIYSVARELMKHHTQTHSIVIGGANKHFEENKLAKGANLVVATPGRLLDHLMNTKNFNYKNLISLVIDEADRILEVGFEEEMRAIVKLLPKDKRQTMLFSATQTTKVADIARVSLNRSPVYVGVDAPSAVKNAAASEANATVSQLEQGFVVIDADKRFLLLFSFLKRNLKKKVIVFFSSCSSVKYHSELLTYINVPVLDLHGKLKQNKRTNTFFNFCNAESGILLCTDVAARGLDIPEVDWIIQYDPPENPNEYIHRVGRTARAGRQGKALLLLLPSEKGFLKYLKHAGVVLNELEFPTSKLSNIQSKLEDILSTNYYLHKTAEEGFKSYIRSYAAHQLKDIYNLKNLDVKGVSKALGLTTTPYVDLSALEVGISKSINKKRKLDNKWIKGGEKKIKKSE</sequence>
<proteinExistence type="inferred from homology"/>
<evidence type="ECO:0000256" key="12">
    <source>
        <dbReference type="ARBA" id="ARBA00047984"/>
    </source>
</evidence>
<evidence type="ECO:0000256" key="9">
    <source>
        <dbReference type="ARBA" id="ARBA00024357"/>
    </source>
</evidence>
<keyword evidence="2 14" id="KW-0547">Nucleotide-binding</keyword>
<evidence type="ECO:0000256" key="16">
    <source>
        <dbReference type="SAM" id="MobiDB-lite"/>
    </source>
</evidence>
<dbReference type="InterPro" id="IPR025313">
    <property type="entry name" value="SPB4-like_CTE"/>
</dbReference>
<dbReference type="Pfam" id="PF00271">
    <property type="entry name" value="Helicase_C"/>
    <property type="match status" value="1"/>
</dbReference>
<dbReference type="InterPro" id="IPR014014">
    <property type="entry name" value="RNA_helicase_DEAD_Q_motif"/>
</dbReference>
<keyword evidence="5 14" id="KW-0067">ATP-binding</keyword>
<dbReference type="InterPro" id="IPR001650">
    <property type="entry name" value="Helicase_C-like"/>
</dbReference>
<dbReference type="Pfam" id="PF13959">
    <property type="entry name" value="CTE_SPB4"/>
    <property type="match status" value="1"/>
</dbReference>
<dbReference type="GO" id="GO:0005524">
    <property type="term" value="F:ATP binding"/>
    <property type="evidence" value="ECO:0007669"/>
    <property type="project" value="UniProtKB-UniRule"/>
</dbReference>
<dbReference type="InterPro" id="IPR014001">
    <property type="entry name" value="Helicase_ATP-bd"/>
</dbReference>
<evidence type="ECO:0000259" key="18">
    <source>
        <dbReference type="PROSITE" id="PS51194"/>
    </source>
</evidence>
<evidence type="ECO:0000313" key="21">
    <source>
        <dbReference type="Proteomes" id="UP001431209"/>
    </source>
</evidence>
<evidence type="ECO:0000256" key="6">
    <source>
        <dbReference type="ARBA" id="ARBA00022884"/>
    </source>
</evidence>
<dbReference type="PROSITE" id="PS51194">
    <property type="entry name" value="HELICASE_CTER"/>
    <property type="match status" value="1"/>
</dbReference>
<dbReference type="GO" id="GO:0003724">
    <property type="term" value="F:RNA helicase activity"/>
    <property type="evidence" value="ECO:0007669"/>
    <property type="project" value="UniProtKB-EC"/>
</dbReference>
<feature type="compositionally biased region" description="Basic residues" evidence="16">
    <location>
        <begin position="11"/>
        <end position="24"/>
    </location>
</feature>